<reference evidence="1" key="1">
    <citation type="journal article" date="2014" name="Front. Microbiol.">
        <title>High frequency of phylogenetically diverse reductive dehalogenase-homologous genes in deep subseafloor sedimentary metagenomes.</title>
        <authorList>
            <person name="Kawai M."/>
            <person name="Futagami T."/>
            <person name="Toyoda A."/>
            <person name="Takaki Y."/>
            <person name="Nishi S."/>
            <person name="Hori S."/>
            <person name="Arai W."/>
            <person name="Tsubouchi T."/>
            <person name="Morono Y."/>
            <person name="Uchiyama I."/>
            <person name="Ito T."/>
            <person name="Fujiyama A."/>
            <person name="Inagaki F."/>
            <person name="Takami H."/>
        </authorList>
    </citation>
    <scope>NUCLEOTIDE SEQUENCE</scope>
    <source>
        <strain evidence="1">Expedition CK06-06</strain>
    </source>
</reference>
<proteinExistence type="predicted"/>
<name>X1CXA6_9ZZZZ</name>
<dbReference type="Gene3D" id="3.20.20.480">
    <property type="entry name" value="Trimethylamine methyltransferase-like"/>
    <property type="match status" value="1"/>
</dbReference>
<organism evidence="1">
    <name type="scientific">marine sediment metagenome</name>
    <dbReference type="NCBI Taxonomy" id="412755"/>
    <lineage>
        <taxon>unclassified sequences</taxon>
        <taxon>metagenomes</taxon>
        <taxon>ecological metagenomes</taxon>
    </lineage>
</organism>
<gene>
    <name evidence="1" type="ORF">S01H4_47239</name>
</gene>
<dbReference type="AlphaFoldDB" id="X1CXA6"/>
<evidence type="ECO:0000313" key="1">
    <source>
        <dbReference type="EMBL" id="GAG97567.1"/>
    </source>
</evidence>
<dbReference type="EMBL" id="BART01026493">
    <property type="protein sequence ID" value="GAG97567.1"/>
    <property type="molecule type" value="Genomic_DNA"/>
</dbReference>
<sequence length="49" mass="5797">MKSALDYAKERMEEILATHKPEPLTAKQEEDVERILEEARQYYRGKGLM</sequence>
<protein>
    <submittedName>
        <fullName evidence="1">Uncharacterized protein</fullName>
    </submittedName>
</protein>
<accession>X1CXA6</accession>
<dbReference type="InterPro" id="IPR038601">
    <property type="entry name" value="MttB-like_sf"/>
</dbReference>
<comment type="caution">
    <text evidence="1">The sequence shown here is derived from an EMBL/GenBank/DDBJ whole genome shotgun (WGS) entry which is preliminary data.</text>
</comment>